<dbReference type="EMBL" id="JBEDUW010000001">
    <property type="protein sequence ID" value="KAK9950891.1"/>
    <property type="molecule type" value="Genomic_DNA"/>
</dbReference>
<name>A0AAW1YQW9_RUBAR</name>
<protein>
    <submittedName>
        <fullName evidence="1">Uncharacterized protein</fullName>
    </submittedName>
</protein>
<proteinExistence type="predicted"/>
<evidence type="ECO:0000313" key="1">
    <source>
        <dbReference type="EMBL" id="KAK9950891.1"/>
    </source>
</evidence>
<evidence type="ECO:0000313" key="2">
    <source>
        <dbReference type="Proteomes" id="UP001457282"/>
    </source>
</evidence>
<sequence length="98" mass="10666">MATAGTKIDVQKGILTMTVFDTTVGFHIFDAMRSPMHLGDCFCIDVVDDLVESSFIESSSKDPLETSIAHHGMEFHDEVILKEAKALSVGLPTSSLNH</sequence>
<reference evidence="1 2" key="1">
    <citation type="journal article" date="2023" name="G3 (Bethesda)">
        <title>A chromosome-length genome assembly and annotation of blackberry (Rubus argutus, cv. 'Hillquist').</title>
        <authorList>
            <person name="Bruna T."/>
            <person name="Aryal R."/>
            <person name="Dudchenko O."/>
            <person name="Sargent D.J."/>
            <person name="Mead D."/>
            <person name="Buti M."/>
            <person name="Cavallini A."/>
            <person name="Hytonen T."/>
            <person name="Andres J."/>
            <person name="Pham M."/>
            <person name="Weisz D."/>
            <person name="Mascagni F."/>
            <person name="Usai G."/>
            <person name="Natali L."/>
            <person name="Bassil N."/>
            <person name="Fernandez G.E."/>
            <person name="Lomsadze A."/>
            <person name="Armour M."/>
            <person name="Olukolu B."/>
            <person name="Poorten T."/>
            <person name="Britton C."/>
            <person name="Davik J."/>
            <person name="Ashrafi H."/>
            <person name="Aiden E.L."/>
            <person name="Borodovsky M."/>
            <person name="Worthington M."/>
        </authorList>
    </citation>
    <scope>NUCLEOTIDE SEQUENCE [LARGE SCALE GENOMIC DNA]</scope>
    <source>
        <strain evidence="1">PI 553951</strain>
    </source>
</reference>
<dbReference type="Proteomes" id="UP001457282">
    <property type="component" value="Unassembled WGS sequence"/>
</dbReference>
<comment type="caution">
    <text evidence="1">The sequence shown here is derived from an EMBL/GenBank/DDBJ whole genome shotgun (WGS) entry which is preliminary data.</text>
</comment>
<dbReference type="AlphaFoldDB" id="A0AAW1YQW9"/>
<organism evidence="1 2">
    <name type="scientific">Rubus argutus</name>
    <name type="common">Southern blackberry</name>
    <dbReference type="NCBI Taxonomy" id="59490"/>
    <lineage>
        <taxon>Eukaryota</taxon>
        <taxon>Viridiplantae</taxon>
        <taxon>Streptophyta</taxon>
        <taxon>Embryophyta</taxon>
        <taxon>Tracheophyta</taxon>
        <taxon>Spermatophyta</taxon>
        <taxon>Magnoliopsida</taxon>
        <taxon>eudicotyledons</taxon>
        <taxon>Gunneridae</taxon>
        <taxon>Pentapetalae</taxon>
        <taxon>rosids</taxon>
        <taxon>fabids</taxon>
        <taxon>Rosales</taxon>
        <taxon>Rosaceae</taxon>
        <taxon>Rosoideae</taxon>
        <taxon>Rosoideae incertae sedis</taxon>
        <taxon>Rubus</taxon>
    </lineage>
</organism>
<keyword evidence="2" id="KW-1185">Reference proteome</keyword>
<gene>
    <name evidence="1" type="ORF">M0R45_006357</name>
</gene>
<accession>A0AAW1YQW9</accession>